<organism evidence="2 3">
    <name type="scientific">Homoserinimonas aerilata</name>
    <dbReference type="NCBI Taxonomy" id="1162970"/>
    <lineage>
        <taxon>Bacteria</taxon>
        <taxon>Bacillati</taxon>
        <taxon>Actinomycetota</taxon>
        <taxon>Actinomycetes</taxon>
        <taxon>Micrococcales</taxon>
        <taxon>Microbacteriaceae</taxon>
        <taxon>Homoserinimonas</taxon>
    </lineage>
</organism>
<comment type="caution">
    <text evidence="2">The sequence shown here is derived from an EMBL/GenBank/DDBJ whole genome shotgun (WGS) entry which is preliminary data.</text>
</comment>
<name>A0A542YF60_9MICO</name>
<proteinExistence type="predicted"/>
<dbReference type="RefSeq" id="WP_141881355.1">
    <property type="nucleotide sequence ID" value="NZ_VFOM01000002.1"/>
</dbReference>
<dbReference type="SUPFAM" id="SSF46955">
    <property type="entry name" value="Putative DNA-binding domain"/>
    <property type="match status" value="1"/>
</dbReference>
<evidence type="ECO:0000313" key="2">
    <source>
        <dbReference type="EMBL" id="TQL46711.1"/>
    </source>
</evidence>
<evidence type="ECO:0000313" key="3">
    <source>
        <dbReference type="Proteomes" id="UP000317998"/>
    </source>
</evidence>
<dbReference type="InterPro" id="IPR009061">
    <property type="entry name" value="DNA-bd_dom_put_sf"/>
</dbReference>
<protein>
    <submittedName>
        <fullName evidence="2">AlpA family transcriptional regulator</fullName>
    </submittedName>
</protein>
<gene>
    <name evidence="2" type="ORF">FB562_2235</name>
</gene>
<feature type="domain" description="Helix-turn-helix" evidence="1">
    <location>
        <begin position="6"/>
        <end position="55"/>
    </location>
</feature>
<dbReference type="Proteomes" id="UP000317998">
    <property type="component" value="Unassembled WGS sequence"/>
</dbReference>
<accession>A0A542YF60</accession>
<keyword evidence="3" id="KW-1185">Reference proteome</keyword>
<sequence>MIGPVFTVKRAAEYCGIKTQTLYNLKAAGKGPKAYKQGRLTVYYPADLDAWLAERLVAA</sequence>
<reference evidence="2 3" key="1">
    <citation type="submission" date="2019-06" db="EMBL/GenBank/DDBJ databases">
        <title>Sequencing the genomes of 1000 actinobacteria strains.</title>
        <authorList>
            <person name="Klenk H.-P."/>
        </authorList>
    </citation>
    <scope>NUCLEOTIDE SEQUENCE [LARGE SCALE GENOMIC DNA]</scope>
    <source>
        <strain evidence="2 3">DSM 26477</strain>
    </source>
</reference>
<evidence type="ECO:0000259" key="1">
    <source>
        <dbReference type="Pfam" id="PF12728"/>
    </source>
</evidence>
<dbReference type="Pfam" id="PF12728">
    <property type="entry name" value="HTH_17"/>
    <property type="match status" value="1"/>
</dbReference>
<dbReference type="AlphaFoldDB" id="A0A542YF60"/>
<dbReference type="EMBL" id="VFOM01000002">
    <property type="protein sequence ID" value="TQL46711.1"/>
    <property type="molecule type" value="Genomic_DNA"/>
</dbReference>
<dbReference type="InterPro" id="IPR041657">
    <property type="entry name" value="HTH_17"/>
</dbReference>
<dbReference type="OrthoDB" id="194758at2"/>